<feature type="domain" description="Tyr recombinase" evidence="4">
    <location>
        <begin position="1"/>
        <end position="165"/>
    </location>
</feature>
<name>A0A1M6UY59_9FIRM</name>
<dbReference type="EMBL" id="FRAR01000022">
    <property type="protein sequence ID" value="SHK74130.1"/>
    <property type="molecule type" value="Genomic_DNA"/>
</dbReference>
<dbReference type="Pfam" id="PF00589">
    <property type="entry name" value="Phage_integrase"/>
    <property type="match status" value="1"/>
</dbReference>
<dbReference type="Proteomes" id="UP000183997">
    <property type="component" value="Unassembled WGS sequence"/>
</dbReference>
<evidence type="ECO:0000259" key="4">
    <source>
        <dbReference type="PROSITE" id="PS51898"/>
    </source>
</evidence>
<dbReference type="RefSeq" id="WP_072915922.1">
    <property type="nucleotide sequence ID" value="NZ_FRAR01000022.1"/>
</dbReference>
<organism evidence="5 6">
    <name type="scientific">Desulforamulus aeronauticus DSM 10349</name>
    <dbReference type="NCBI Taxonomy" id="1121421"/>
    <lineage>
        <taxon>Bacteria</taxon>
        <taxon>Bacillati</taxon>
        <taxon>Bacillota</taxon>
        <taxon>Clostridia</taxon>
        <taxon>Eubacteriales</taxon>
        <taxon>Peptococcaceae</taxon>
        <taxon>Desulforamulus</taxon>
    </lineage>
</organism>
<reference evidence="6" key="1">
    <citation type="submission" date="2016-11" db="EMBL/GenBank/DDBJ databases">
        <authorList>
            <person name="Varghese N."/>
            <person name="Submissions S."/>
        </authorList>
    </citation>
    <scope>NUCLEOTIDE SEQUENCE [LARGE SCALE GENOMIC DNA]</scope>
    <source>
        <strain evidence="6">DSM 10349</strain>
    </source>
</reference>
<dbReference type="PANTHER" id="PTHR30349">
    <property type="entry name" value="PHAGE INTEGRASE-RELATED"/>
    <property type="match status" value="1"/>
</dbReference>
<evidence type="ECO:0000256" key="1">
    <source>
        <dbReference type="ARBA" id="ARBA00008857"/>
    </source>
</evidence>
<dbReference type="InterPro" id="IPR013762">
    <property type="entry name" value="Integrase-like_cat_sf"/>
</dbReference>
<gene>
    <name evidence="5" type="ORF">SAMN02745123_02978</name>
</gene>
<keyword evidence="6" id="KW-1185">Reference proteome</keyword>
<evidence type="ECO:0000313" key="5">
    <source>
        <dbReference type="EMBL" id="SHK74130.1"/>
    </source>
</evidence>
<dbReference type="PROSITE" id="PS51898">
    <property type="entry name" value="TYR_RECOMBINASE"/>
    <property type="match status" value="1"/>
</dbReference>
<dbReference type="PANTHER" id="PTHR30349:SF41">
    <property type="entry name" value="INTEGRASE_RECOMBINASE PROTEIN MJ0367-RELATED"/>
    <property type="match status" value="1"/>
</dbReference>
<dbReference type="GO" id="GO:0015074">
    <property type="term" value="P:DNA integration"/>
    <property type="evidence" value="ECO:0007669"/>
    <property type="project" value="InterPro"/>
</dbReference>
<dbReference type="OrthoDB" id="283809at2"/>
<dbReference type="GO" id="GO:0003677">
    <property type="term" value="F:DNA binding"/>
    <property type="evidence" value="ECO:0007669"/>
    <property type="project" value="UniProtKB-KW"/>
</dbReference>
<keyword evidence="3" id="KW-0233">DNA recombination</keyword>
<comment type="similarity">
    <text evidence="1">Belongs to the 'phage' integrase family.</text>
</comment>
<protein>
    <submittedName>
        <fullName evidence="5">Phage integrase family protein</fullName>
    </submittedName>
</protein>
<proteinExistence type="inferred from homology"/>
<evidence type="ECO:0000256" key="2">
    <source>
        <dbReference type="ARBA" id="ARBA00023125"/>
    </source>
</evidence>
<dbReference type="InterPro" id="IPR011010">
    <property type="entry name" value="DNA_brk_join_enz"/>
</dbReference>
<sequence length="165" mass="19351">METMFKLREATKESPRDRAIIETLFYTGVRVSELINILLEDIRWNGHQIWIRNGKGNKERFVLFTSDCGARITRYLDLRADNSPYLFVTRLGKPFTRQGIHKIIKMYAEKANINQNVTAHSFRHTFATELALRGFPYEYISELLGHKNLNNARIYTKLISSIKKR</sequence>
<dbReference type="Gene3D" id="1.10.443.10">
    <property type="entry name" value="Intergrase catalytic core"/>
    <property type="match status" value="1"/>
</dbReference>
<dbReference type="InterPro" id="IPR002104">
    <property type="entry name" value="Integrase_catalytic"/>
</dbReference>
<dbReference type="InterPro" id="IPR050090">
    <property type="entry name" value="Tyrosine_recombinase_XerCD"/>
</dbReference>
<dbReference type="GO" id="GO:0006310">
    <property type="term" value="P:DNA recombination"/>
    <property type="evidence" value="ECO:0007669"/>
    <property type="project" value="UniProtKB-KW"/>
</dbReference>
<keyword evidence="2" id="KW-0238">DNA-binding</keyword>
<dbReference type="STRING" id="1121421.SAMN02745123_02978"/>
<accession>A0A1M6UY59</accession>
<evidence type="ECO:0000256" key="3">
    <source>
        <dbReference type="ARBA" id="ARBA00023172"/>
    </source>
</evidence>
<evidence type="ECO:0000313" key="6">
    <source>
        <dbReference type="Proteomes" id="UP000183997"/>
    </source>
</evidence>
<dbReference type="SUPFAM" id="SSF56349">
    <property type="entry name" value="DNA breaking-rejoining enzymes"/>
    <property type="match status" value="1"/>
</dbReference>
<dbReference type="AlphaFoldDB" id="A0A1M6UY59"/>